<feature type="transmembrane region" description="Helical" evidence="1">
    <location>
        <begin position="42"/>
        <end position="60"/>
    </location>
</feature>
<feature type="transmembrane region" description="Helical" evidence="1">
    <location>
        <begin position="340"/>
        <end position="360"/>
    </location>
</feature>
<proteinExistence type="predicted"/>
<dbReference type="RefSeq" id="WP_344728445.1">
    <property type="nucleotide sequence ID" value="NZ_BAAAUS010000051.1"/>
</dbReference>
<name>A0ABW4FAJ0_9PSEU</name>
<feature type="domain" description="TRAP C4-dicarboxylate transport system permease DctM subunit" evidence="2">
    <location>
        <begin position="28"/>
        <end position="191"/>
    </location>
</feature>
<evidence type="ECO:0000259" key="2">
    <source>
        <dbReference type="Pfam" id="PF06808"/>
    </source>
</evidence>
<feature type="transmembrane region" description="Helical" evidence="1">
    <location>
        <begin position="372"/>
        <end position="397"/>
    </location>
</feature>
<dbReference type="Proteomes" id="UP001597114">
    <property type="component" value="Unassembled WGS sequence"/>
</dbReference>
<dbReference type="Pfam" id="PF06808">
    <property type="entry name" value="DctM"/>
    <property type="match status" value="1"/>
</dbReference>
<evidence type="ECO:0000256" key="1">
    <source>
        <dbReference type="SAM" id="Phobius"/>
    </source>
</evidence>
<organism evidence="3 4">
    <name type="scientific">Pseudonocardia yunnanensis</name>
    <dbReference type="NCBI Taxonomy" id="58107"/>
    <lineage>
        <taxon>Bacteria</taxon>
        <taxon>Bacillati</taxon>
        <taxon>Actinomycetota</taxon>
        <taxon>Actinomycetes</taxon>
        <taxon>Pseudonocardiales</taxon>
        <taxon>Pseudonocardiaceae</taxon>
        <taxon>Pseudonocardia</taxon>
    </lineage>
</organism>
<feature type="transmembrane region" description="Helical" evidence="1">
    <location>
        <begin position="139"/>
        <end position="158"/>
    </location>
</feature>
<feature type="transmembrane region" description="Helical" evidence="1">
    <location>
        <begin position="164"/>
        <end position="188"/>
    </location>
</feature>
<feature type="transmembrane region" description="Helical" evidence="1">
    <location>
        <begin position="101"/>
        <end position="118"/>
    </location>
</feature>
<keyword evidence="1" id="KW-0812">Transmembrane</keyword>
<gene>
    <name evidence="3" type="ORF">ACFSJD_42480</name>
</gene>
<dbReference type="EMBL" id="JBHUCO010000077">
    <property type="protein sequence ID" value="MFD1524216.1"/>
    <property type="molecule type" value="Genomic_DNA"/>
</dbReference>
<comment type="caution">
    <text evidence="3">The sequence shown here is derived from an EMBL/GenBank/DDBJ whole genome shotgun (WGS) entry which is preliminary data.</text>
</comment>
<dbReference type="InterPro" id="IPR010656">
    <property type="entry name" value="DctM"/>
</dbReference>
<protein>
    <submittedName>
        <fullName evidence="3">TRAP transporter large permease subunit</fullName>
    </submittedName>
</protein>
<evidence type="ECO:0000313" key="4">
    <source>
        <dbReference type="Proteomes" id="UP001597114"/>
    </source>
</evidence>
<feature type="transmembrane region" description="Helical" evidence="1">
    <location>
        <begin position="223"/>
        <end position="242"/>
    </location>
</feature>
<evidence type="ECO:0000313" key="3">
    <source>
        <dbReference type="EMBL" id="MFD1524216.1"/>
    </source>
</evidence>
<keyword evidence="1" id="KW-1133">Transmembrane helix</keyword>
<feature type="transmembrane region" description="Helical" evidence="1">
    <location>
        <begin position="517"/>
        <end position="535"/>
    </location>
</feature>
<accession>A0ABW4FAJ0</accession>
<feature type="transmembrane region" description="Helical" evidence="1">
    <location>
        <begin position="484"/>
        <end position="505"/>
    </location>
</feature>
<feature type="transmembrane region" description="Helical" evidence="1">
    <location>
        <begin position="307"/>
        <end position="328"/>
    </location>
</feature>
<feature type="transmembrane region" description="Helical" evidence="1">
    <location>
        <begin position="72"/>
        <end position="95"/>
    </location>
</feature>
<reference evidence="4" key="1">
    <citation type="journal article" date="2019" name="Int. J. Syst. Evol. Microbiol.">
        <title>The Global Catalogue of Microorganisms (GCM) 10K type strain sequencing project: providing services to taxonomists for standard genome sequencing and annotation.</title>
        <authorList>
            <consortium name="The Broad Institute Genomics Platform"/>
            <consortium name="The Broad Institute Genome Sequencing Center for Infectious Disease"/>
            <person name="Wu L."/>
            <person name="Ma J."/>
        </authorList>
    </citation>
    <scope>NUCLEOTIDE SEQUENCE [LARGE SCALE GENOMIC DNA]</scope>
    <source>
        <strain evidence="4">CCM 7043</strain>
    </source>
</reference>
<keyword evidence="4" id="KW-1185">Reference proteome</keyword>
<sequence>MHKVRSPAGAVCSWRTNRAHLSLSRHSTDNAVRRRFTLPLTAGHWIYLSGIAVLIAMVVLRKNVVGPAIAATFLTVLAMTGSVTTGISSVFRAAIAATTELLTIFLIIAVMTSLVRALRATGADDQMVTPFQRLMRNGPTAYVVLAAVTLVLSLVFWPTPILPLLAAILIPAALRVGLSPIGAAIAVAIAGQGIALSSDYVLGVAPSLSAGGAGVPADAVADRALVIALIVGVFALVAAYALTVRRTITREDVAVAQAVPVGVGPDGAVAGTPTGGAGIAEREAVAGELDTGDPGPHLEIGPRRARLIALSVPVCFGALLVFILLGRFTSLVPRLEDGAAAPLVGGTAALLLVAVTALSGGTDRLERVSGHFVHGVSFAFRIMGMVIPVAGFIYVGLGSFSGKILGLPEGAAAPDLLLDVVSRVQGLIPDNRFVALFVMLLVGMVLGLDGNGWPALPFTGALSAAIGGQSGIDPATLAAVAQNGSTWVGGGTLVIWSTLIAVAGITGVSVTDLARKLFLPVVGGLVLATTAAGIIW</sequence>
<keyword evidence="1" id="KW-0472">Membrane</keyword>